<feature type="compositionally biased region" description="Acidic residues" evidence="1">
    <location>
        <begin position="382"/>
        <end position="420"/>
    </location>
</feature>
<protein>
    <submittedName>
        <fullName evidence="2">Uncharacterized protein</fullName>
    </submittedName>
</protein>
<feature type="compositionally biased region" description="Basic and acidic residues" evidence="1">
    <location>
        <begin position="330"/>
        <end position="362"/>
    </location>
</feature>
<feature type="compositionally biased region" description="Basic and acidic residues" evidence="1">
    <location>
        <begin position="371"/>
        <end position="381"/>
    </location>
</feature>
<comment type="caution">
    <text evidence="2">The sequence shown here is derived from an EMBL/GenBank/DDBJ whole genome shotgun (WGS) entry which is preliminary data.</text>
</comment>
<dbReference type="AlphaFoldDB" id="A0A1J1H1T2"/>
<accession>A0A1J1H1T2</accession>
<name>A0A1J1H1T2_PLAGA</name>
<dbReference type="VEuPathDB" id="PlasmoDB:PGAL8A_00506400"/>
<evidence type="ECO:0000313" key="3">
    <source>
        <dbReference type="Proteomes" id="UP000220797"/>
    </source>
</evidence>
<dbReference type="Proteomes" id="UP000220797">
    <property type="component" value="Unassembled WGS sequence"/>
</dbReference>
<reference evidence="2" key="1">
    <citation type="submission" date="2015-04" db="EMBL/GenBank/DDBJ databases">
        <authorList>
            <consortium name="Pathogen Informatics"/>
        </authorList>
    </citation>
    <scope>NUCLEOTIDE SEQUENCE [LARGE SCALE GENOMIC DNA]</scope>
    <source>
        <strain evidence="2">8A</strain>
    </source>
</reference>
<organism evidence="2 3">
    <name type="scientific">Plasmodium gallinaceum</name>
    <dbReference type="NCBI Taxonomy" id="5849"/>
    <lineage>
        <taxon>Eukaryota</taxon>
        <taxon>Sar</taxon>
        <taxon>Alveolata</taxon>
        <taxon>Apicomplexa</taxon>
        <taxon>Aconoidasida</taxon>
        <taxon>Haemosporida</taxon>
        <taxon>Plasmodiidae</taxon>
        <taxon>Plasmodium</taxon>
        <taxon>Plasmodium (Haemamoeba)</taxon>
    </lineage>
</organism>
<dbReference type="EMBL" id="CVMV01000110">
    <property type="protein sequence ID" value="CRG97491.1"/>
    <property type="molecule type" value="Genomic_DNA"/>
</dbReference>
<evidence type="ECO:0000256" key="1">
    <source>
        <dbReference type="SAM" id="MobiDB-lite"/>
    </source>
</evidence>
<dbReference type="RefSeq" id="XP_028530292.1">
    <property type="nucleotide sequence ID" value="XM_028673884.1"/>
</dbReference>
<feature type="region of interest" description="Disordered" evidence="1">
    <location>
        <begin position="315"/>
        <end position="451"/>
    </location>
</feature>
<sequence>MIAVRLKCSEDMKELNMSKIEDNSKEIIMKGIEDLEKINEINKINIKKNDEHSKEKLENKKFQKLTCLVKNDDPKNSILSELDCFSKNKSSFAEKKNCIKNNLVFKNKILELIKNGEKDKNIWFDQNENSHNFVKRSDITEKKKPNYVYDIGKNKRNETLKKYKDSIFKDLQKEIKNNSNKNNKKKVVLKMLHNKLNNFELDKFNDYKYINSSKSIVFEKEKNTELKSTRDNNFKKNFIEHYDEKNILNYKQLQYKNKEVKRKNKKENIKRNKSHIFSYFYKSNPSKFSKYDKNVFPKSMSDYIKENINEKNGVDIKEKTYTMNDQTGSEGKKKDKRNKRDEIRSDIGKEDKNINIENNKDINKKKKKKNFKNERGQRKKEEEEEEEEEKNEDEDEEEEEEEKENEEEEKKEDEEEEEEEEKKVKEKEKENEKEKLQNSVELVDEKKKKKTKGKLNKKKNFILINIKKVKNYKNNHYISKIVNSSYYLKKNCDKKFSEHRFT</sequence>
<keyword evidence="3" id="KW-1185">Reference proteome</keyword>
<dbReference type="GeneID" id="39733597"/>
<gene>
    <name evidence="2" type="ORF">PGAL8A_00506400</name>
</gene>
<dbReference type="OrthoDB" id="10543588at2759"/>
<proteinExistence type="predicted"/>
<evidence type="ECO:0000313" key="2">
    <source>
        <dbReference type="EMBL" id="CRG97491.1"/>
    </source>
</evidence>
<feature type="compositionally biased region" description="Basic and acidic residues" evidence="1">
    <location>
        <begin position="421"/>
        <end position="436"/>
    </location>
</feature>